<proteinExistence type="predicted"/>
<evidence type="ECO:0000313" key="3">
    <source>
        <dbReference type="Proteomes" id="UP000789759"/>
    </source>
</evidence>
<dbReference type="InterPro" id="IPR029063">
    <property type="entry name" value="SAM-dependent_MTases_sf"/>
</dbReference>
<keyword evidence="3" id="KW-1185">Reference proteome</keyword>
<comment type="caution">
    <text evidence="2">The sequence shown here is derived from an EMBL/GenBank/DDBJ whole genome shotgun (WGS) entry which is preliminary data.</text>
</comment>
<reference evidence="2" key="1">
    <citation type="submission" date="2021-06" db="EMBL/GenBank/DDBJ databases">
        <authorList>
            <person name="Kallberg Y."/>
            <person name="Tangrot J."/>
            <person name="Rosling A."/>
        </authorList>
    </citation>
    <scope>NUCLEOTIDE SEQUENCE</scope>
    <source>
        <strain evidence="2">FL966</strain>
    </source>
</reference>
<organism evidence="2 3">
    <name type="scientific">Cetraspora pellucida</name>
    <dbReference type="NCBI Taxonomy" id="1433469"/>
    <lineage>
        <taxon>Eukaryota</taxon>
        <taxon>Fungi</taxon>
        <taxon>Fungi incertae sedis</taxon>
        <taxon>Mucoromycota</taxon>
        <taxon>Glomeromycotina</taxon>
        <taxon>Glomeromycetes</taxon>
        <taxon>Diversisporales</taxon>
        <taxon>Gigasporaceae</taxon>
        <taxon>Cetraspora</taxon>
    </lineage>
</organism>
<dbReference type="Gene3D" id="3.40.50.150">
    <property type="entry name" value="Vaccinia Virus protein VP39"/>
    <property type="match status" value="1"/>
</dbReference>
<dbReference type="OrthoDB" id="6329284at2759"/>
<dbReference type="InterPro" id="IPR013216">
    <property type="entry name" value="Methyltransf_11"/>
</dbReference>
<protein>
    <submittedName>
        <fullName evidence="2">14573_t:CDS:1</fullName>
    </submittedName>
</protein>
<dbReference type="Pfam" id="PF08241">
    <property type="entry name" value="Methyltransf_11"/>
    <property type="match status" value="1"/>
</dbReference>
<name>A0A9N9HHV2_9GLOM</name>
<dbReference type="CDD" id="cd02440">
    <property type="entry name" value="AdoMet_MTases"/>
    <property type="match status" value="1"/>
</dbReference>
<evidence type="ECO:0000313" key="2">
    <source>
        <dbReference type="EMBL" id="CAG8681999.1"/>
    </source>
</evidence>
<feature type="domain" description="Methyltransferase type 11" evidence="1">
    <location>
        <begin position="45"/>
        <end position="141"/>
    </location>
</feature>
<dbReference type="PANTHER" id="PTHR43861">
    <property type="entry name" value="TRANS-ACONITATE 2-METHYLTRANSFERASE-RELATED"/>
    <property type="match status" value="1"/>
</dbReference>
<dbReference type="PANTHER" id="PTHR43861:SF1">
    <property type="entry name" value="TRANS-ACONITATE 2-METHYLTRANSFERASE"/>
    <property type="match status" value="1"/>
</dbReference>
<dbReference type="SUPFAM" id="SSF53335">
    <property type="entry name" value="S-adenosyl-L-methionine-dependent methyltransferases"/>
    <property type="match status" value="1"/>
</dbReference>
<evidence type="ECO:0000259" key="1">
    <source>
        <dbReference type="Pfam" id="PF08241"/>
    </source>
</evidence>
<dbReference type="Proteomes" id="UP000789759">
    <property type="component" value="Unassembled WGS sequence"/>
</dbReference>
<dbReference type="EMBL" id="CAJVQA010009188">
    <property type="protein sequence ID" value="CAG8681999.1"/>
    <property type="molecule type" value="Genomic_DNA"/>
</dbReference>
<dbReference type="GO" id="GO:0008757">
    <property type="term" value="F:S-adenosylmethionine-dependent methyltransferase activity"/>
    <property type="evidence" value="ECO:0007669"/>
    <property type="project" value="InterPro"/>
</dbReference>
<gene>
    <name evidence="2" type="ORF">CPELLU_LOCUS10845</name>
</gene>
<accession>A0A9N9HHV2</accession>
<dbReference type="AlphaFoldDB" id="A0A9N9HHV2"/>
<sequence length="265" mass="29968">MESPASSIQTDSWSPSNYSYHARFVSTIPQDLISLLSPKPHERILDIGCGDGVLTFQIQQMCKECIGIDKSPRMVEAAQVIGCKDVRVVDGERLKEWVISEEFEETFDAVFSNAALHWIKNQESVVEGIRTCLKPGGRLVIEMGGKGNVQVIEKSMITALDKRGYDGASLSPWFFPSQETYTALLTKASFQISSINIFPRPTYLPTNLRGWIDTFGHPFIQNLDDKEKEDVINEVIEMCKPEVYNEKDGSWMIMYVRLRVIAHLV</sequence>